<evidence type="ECO:0000256" key="2">
    <source>
        <dbReference type="ARBA" id="ARBA00006675"/>
    </source>
</evidence>
<evidence type="ECO:0000256" key="6">
    <source>
        <dbReference type="ARBA" id="ARBA00022692"/>
    </source>
</evidence>
<evidence type="ECO:0000256" key="3">
    <source>
        <dbReference type="ARBA" id="ARBA00019082"/>
    </source>
</evidence>
<proteinExistence type="inferred from homology"/>
<keyword evidence="6 13" id="KW-0812">Transmembrane</keyword>
<evidence type="ECO:0000256" key="1">
    <source>
        <dbReference type="ARBA" id="ARBA00004141"/>
    </source>
</evidence>
<keyword evidence="9 13" id="KW-0472">Membrane</keyword>
<evidence type="ECO:0000256" key="12">
    <source>
        <dbReference type="ARBA" id="ARBA00023315"/>
    </source>
</evidence>
<dbReference type="PANTHER" id="PTHR31201">
    <property type="entry name" value="OS01G0585100 PROTEIN"/>
    <property type="match status" value="1"/>
</dbReference>
<protein>
    <recommendedName>
        <fullName evidence="3">Glycerophosphocholine acyltransferase 1</fullName>
    </recommendedName>
</protein>
<organism evidence="14 15">
    <name type="scientific">Tetradesmus obliquus</name>
    <name type="common">Green alga</name>
    <name type="synonym">Acutodesmus obliquus</name>
    <dbReference type="NCBI Taxonomy" id="3088"/>
    <lineage>
        <taxon>Eukaryota</taxon>
        <taxon>Viridiplantae</taxon>
        <taxon>Chlorophyta</taxon>
        <taxon>core chlorophytes</taxon>
        <taxon>Chlorophyceae</taxon>
        <taxon>CS clade</taxon>
        <taxon>Sphaeropleales</taxon>
        <taxon>Scenedesmaceae</taxon>
        <taxon>Tetradesmus</taxon>
    </lineage>
</organism>
<evidence type="ECO:0000256" key="4">
    <source>
        <dbReference type="ARBA" id="ARBA00022516"/>
    </source>
</evidence>
<dbReference type="PANTHER" id="PTHR31201:SF1">
    <property type="entry name" value="GLYCEROPHOSPHOCHOLINE ACYLTRANSFERASE 1"/>
    <property type="match status" value="1"/>
</dbReference>
<comment type="subcellular location">
    <subcellularLocation>
        <location evidence="1">Membrane</location>
        <topology evidence="1">Multi-pass membrane protein</topology>
    </subcellularLocation>
</comment>
<keyword evidence="8" id="KW-0443">Lipid metabolism</keyword>
<evidence type="ECO:0000256" key="13">
    <source>
        <dbReference type="SAM" id="Phobius"/>
    </source>
</evidence>
<dbReference type="GO" id="GO:0006656">
    <property type="term" value="P:phosphatidylcholine biosynthetic process"/>
    <property type="evidence" value="ECO:0007669"/>
    <property type="project" value="TreeGrafter"/>
</dbReference>
<feature type="transmembrane region" description="Helical" evidence="13">
    <location>
        <begin position="306"/>
        <end position="324"/>
    </location>
</feature>
<evidence type="ECO:0000256" key="10">
    <source>
        <dbReference type="ARBA" id="ARBA00023209"/>
    </source>
</evidence>
<feature type="transmembrane region" description="Helical" evidence="13">
    <location>
        <begin position="215"/>
        <end position="237"/>
    </location>
</feature>
<dbReference type="EMBL" id="FNXT01001221">
    <property type="protein sequence ID" value="SZX74864.1"/>
    <property type="molecule type" value="Genomic_DNA"/>
</dbReference>
<accession>A0A383WCW6</accession>
<dbReference type="Proteomes" id="UP000256970">
    <property type="component" value="Unassembled WGS sequence"/>
</dbReference>
<evidence type="ECO:0000313" key="14">
    <source>
        <dbReference type="EMBL" id="SZX74864.1"/>
    </source>
</evidence>
<name>A0A383WCW6_TETOB</name>
<dbReference type="GO" id="GO:0016746">
    <property type="term" value="F:acyltransferase activity"/>
    <property type="evidence" value="ECO:0007669"/>
    <property type="project" value="UniProtKB-KW"/>
</dbReference>
<keyword evidence="15" id="KW-1185">Reference proteome</keyword>
<dbReference type="AlphaFoldDB" id="A0A383WCW6"/>
<keyword evidence="7 13" id="KW-1133">Transmembrane helix</keyword>
<dbReference type="GO" id="GO:0016020">
    <property type="term" value="C:membrane"/>
    <property type="evidence" value="ECO:0007669"/>
    <property type="project" value="UniProtKB-SubCell"/>
</dbReference>
<evidence type="ECO:0000256" key="8">
    <source>
        <dbReference type="ARBA" id="ARBA00023098"/>
    </source>
</evidence>
<reference evidence="14 15" key="1">
    <citation type="submission" date="2016-10" db="EMBL/GenBank/DDBJ databases">
        <authorList>
            <person name="Cai Z."/>
        </authorList>
    </citation>
    <scope>NUCLEOTIDE SEQUENCE [LARGE SCALE GENOMIC DNA]</scope>
</reference>
<evidence type="ECO:0000256" key="7">
    <source>
        <dbReference type="ARBA" id="ARBA00022989"/>
    </source>
</evidence>
<sequence>MARKGVHVGHQPAPVKLACDAAKARRRVPDSSCPAVKQACKTLAAAKEETQHYAAGLLAYGGLLFAAGAAAWSLPLLFLVFTAVCMPWRAVSFYRNKWVFYLIDFCYFVNIATAVFLVWFPNNAQLEALVYALADGPIAGALVAWQCPWVFGSGEHTVSVLMHLLPGLAMFAHRHCTPSGLRGWQGIAQYAAQLLHGHIMPTGSVPPASYPQHTWLWLVAAPLLFYIVWQLLYYLVVQVLFRSFILRNGYETSYICLARRAAKNNNFWNRLVRRGSITRRLLVYGGLQLLFTVICCSVFLPTYFSFPLAVAYQVVKVVFPVYYGSRYQMTKVPQHVFLKGIQVYHEVHSDMQQQQQQQQQQQAEEQAAAEAVAAQRKAAEAVRLRRSCATEAACACPPLAAMPRQVMA</sequence>
<evidence type="ECO:0000313" key="15">
    <source>
        <dbReference type="Proteomes" id="UP000256970"/>
    </source>
</evidence>
<comment type="similarity">
    <text evidence="2">Belongs to the GPC1 family.</text>
</comment>
<gene>
    <name evidence="14" type="ORF">BQ4739_LOCUS15182</name>
</gene>
<feature type="transmembrane region" description="Helical" evidence="13">
    <location>
        <begin position="57"/>
        <end position="86"/>
    </location>
</feature>
<evidence type="ECO:0000256" key="5">
    <source>
        <dbReference type="ARBA" id="ARBA00022679"/>
    </source>
</evidence>
<evidence type="ECO:0000256" key="11">
    <source>
        <dbReference type="ARBA" id="ARBA00023264"/>
    </source>
</evidence>
<keyword evidence="10" id="KW-0594">Phospholipid biosynthesis</keyword>
<keyword evidence="5" id="KW-0808">Transferase</keyword>
<evidence type="ECO:0000256" key="9">
    <source>
        <dbReference type="ARBA" id="ARBA00023136"/>
    </source>
</evidence>
<keyword evidence="4" id="KW-0444">Lipid biosynthesis</keyword>
<feature type="transmembrane region" description="Helical" evidence="13">
    <location>
        <begin position="98"/>
        <end position="120"/>
    </location>
</feature>
<keyword evidence="11" id="KW-1208">Phospholipid metabolism</keyword>
<keyword evidence="12" id="KW-0012">Acyltransferase</keyword>
<dbReference type="InterPro" id="IPR021261">
    <property type="entry name" value="GPCAT"/>
</dbReference>
<dbReference type="Pfam" id="PF10998">
    <property type="entry name" value="DUF2838"/>
    <property type="match status" value="1"/>
</dbReference>
<feature type="transmembrane region" description="Helical" evidence="13">
    <location>
        <begin position="281"/>
        <end position="300"/>
    </location>
</feature>